<dbReference type="Proteomes" id="UP001055460">
    <property type="component" value="Chromosome"/>
</dbReference>
<protein>
    <submittedName>
        <fullName evidence="1">Uncharacterized protein</fullName>
    </submittedName>
</protein>
<gene>
    <name evidence="1" type="ORF">NE863_07160</name>
</gene>
<dbReference type="EMBL" id="CP098807">
    <property type="protein sequence ID" value="USJ24738.1"/>
    <property type="molecule type" value="Genomic_DNA"/>
</dbReference>
<proteinExistence type="predicted"/>
<name>A0A9Q8Y9I6_ENSAD</name>
<evidence type="ECO:0000313" key="1">
    <source>
        <dbReference type="EMBL" id="USJ24738.1"/>
    </source>
</evidence>
<sequence length="78" mass="8243">MITTPKIMAGGLLLAGVVGLVLAIRADGARSITNAFERQNNAAAHSAGDARSEFDTCIDGLWDFGAGKCRRSQARSRH</sequence>
<accession>A0A9Q8Y9I6</accession>
<reference evidence="1" key="1">
    <citation type="submission" date="2022-06" db="EMBL/GenBank/DDBJ databases">
        <title>Physiological and biochemical characterization and genomic elucidation of a strain of the genus Ensifer adhaerens M8 that combines arsenic oxidation and chromium reduction.</title>
        <authorList>
            <person name="Li X."/>
            <person name="Yu c."/>
        </authorList>
    </citation>
    <scope>NUCLEOTIDE SEQUENCE</scope>
    <source>
        <strain evidence="1">M8</strain>
    </source>
</reference>
<evidence type="ECO:0000313" key="2">
    <source>
        <dbReference type="Proteomes" id="UP001055460"/>
    </source>
</evidence>
<organism evidence="1 2">
    <name type="scientific">Ensifer adhaerens</name>
    <name type="common">Sinorhizobium morelense</name>
    <dbReference type="NCBI Taxonomy" id="106592"/>
    <lineage>
        <taxon>Bacteria</taxon>
        <taxon>Pseudomonadati</taxon>
        <taxon>Pseudomonadota</taxon>
        <taxon>Alphaproteobacteria</taxon>
        <taxon>Hyphomicrobiales</taxon>
        <taxon>Rhizobiaceae</taxon>
        <taxon>Sinorhizobium/Ensifer group</taxon>
        <taxon>Ensifer</taxon>
    </lineage>
</organism>
<dbReference type="RefSeq" id="WP_252160537.1">
    <property type="nucleotide sequence ID" value="NZ_CP098807.1"/>
</dbReference>
<dbReference type="AlphaFoldDB" id="A0A9Q8Y9I6"/>